<sequence length="220" mass="24010">MTDRAGHEGADMTASGQTGGARSGISPYQGETAAQRRERMIRFISSQPLPIMPMSVSIGSDGEFKRNDSLQPLRFTFRWRNIAYTGTLRNAPEGVFLSLIADLGVLPYSAEAPERRQRYLSLVGRKSWSGRTGIGVEVTNRQHIVVVNQEQLMSPPYTANAIVGEVARLALTAAPVVNWLHAEIAPDKAEPDASAPGRSAGPRPRSTRAFTADRRPTDRP</sequence>
<dbReference type="Proteomes" id="UP000603352">
    <property type="component" value="Unassembled WGS sequence"/>
</dbReference>
<comment type="caution">
    <text evidence="2">The sequence shown here is derived from an EMBL/GenBank/DDBJ whole genome shotgun (WGS) entry which is preliminary data.</text>
</comment>
<evidence type="ECO:0000256" key="1">
    <source>
        <dbReference type="SAM" id="MobiDB-lite"/>
    </source>
</evidence>
<protein>
    <submittedName>
        <fullName evidence="2">Uncharacterized protein</fullName>
    </submittedName>
</protein>
<dbReference type="EMBL" id="BMDZ01000002">
    <property type="protein sequence ID" value="GGB25490.1"/>
    <property type="molecule type" value="Genomic_DNA"/>
</dbReference>
<organism evidence="2 3">
    <name type="scientific">Tistrella bauzanensis</name>
    <dbReference type="NCBI Taxonomy" id="657419"/>
    <lineage>
        <taxon>Bacteria</taxon>
        <taxon>Pseudomonadati</taxon>
        <taxon>Pseudomonadota</taxon>
        <taxon>Alphaproteobacteria</taxon>
        <taxon>Geminicoccales</taxon>
        <taxon>Geminicoccaceae</taxon>
        <taxon>Tistrella</taxon>
    </lineage>
</organism>
<feature type="region of interest" description="Disordered" evidence="1">
    <location>
        <begin position="187"/>
        <end position="220"/>
    </location>
</feature>
<evidence type="ECO:0000313" key="3">
    <source>
        <dbReference type="Proteomes" id="UP000603352"/>
    </source>
</evidence>
<accession>A0ABQ1I9C6</accession>
<evidence type="ECO:0000313" key="2">
    <source>
        <dbReference type="EMBL" id="GGB25490.1"/>
    </source>
</evidence>
<proteinExistence type="predicted"/>
<keyword evidence="3" id="KW-1185">Reference proteome</keyword>
<reference evidence="3" key="1">
    <citation type="journal article" date="2019" name="Int. J. Syst. Evol. Microbiol.">
        <title>The Global Catalogue of Microorganisms (GCM) 10K type strain sequencing project: providing services to taxonomists for standard genome sequencing and annotation.</title>
        <authorList>
            <consortium name="The Broad Institute Genomics Platform"/>
            <consortium name="The Broad Institute Genome Sequencing Center for Infectious Disease"/>
            <person name="Wu L."/>
            <person name="Ma J."/>
        </authorList>
    </citation>
    <scope>NUCLEOTIDE SEQUENCE [LARGE SCALE GENOMIC DNA]</scope>
    <source>
        <strain evidence="3">CGMCC 1.10188</strain>
    </source>
</reference>
<feature type="region of interest" description="Disordered" evidence="1">
    <location>
        <begin position="1"/>
        <end position="32"/>
    </location>
</feature>
<feature type="compositionally biased region" description="Basic and acidic residues" evidence="1">
    <location>
        <begin position="211"/>
        <end position="220"/>
    </location>
</feature>
<gene>
    <name evidence="2" type="ORF">GCM10011505_03360</name>
</gene>
<dbReference type="RefSeq" id="WP_188574222.1">
    <property type="nucleotide sequence ID" value="NZ_BMDZ01000002.1"/>
</dbReference>
<feature type="compositionally biased region" description="Basic and acidic residues" evidence="1">
    <location>
        <begin position="1"/>
        <end position="10"/>
    </location>
</feature>
<name>A0ABQ1I9C6_9PROT</name>